<dbReference type="Gene3D" id="3.40.1400.10">
    <property type="entry name" value="Sugar-phosphate isomerase, RpiB/LacA/LacB"/>
    <property type="match status" value="1"/>
</dbReference>
<evidence type="ECO:0000313" key="4">
    <source>
        <dbReference type="Proteomes" id="UP000294419"/>
    </source>
</evidence>
<dbReference type="PANTHER" id="PTHR43732:SF1">
    <property type="entry name" value="RIBOSE 5-PHOSPHATE ISOMERASE"/>
    <property type="match status" value="1"/>
</dbReference>
<sequence>MSNESLKIGICADHGGFELKESLKAFLIKNQFEPIDFGAKELDDTDDFPDYVIPLARAVGSGAVCRGIAICGSGVGACIAANKVSGVRAALITECFSAHQGVEDDDMNLICLGGRITGYASAEELVLAFLNARFIGAERHLRRLKKIRDIENKI</sequence>
<protein>
    <submittedName>
        <fullName evidence="3">Sugar phosphate isomerase YwlF</fullName>
        <ecNumber evidence="3">5.3.1.-</ecNumber>
    </submittedName>
</protein>
<dbReference type="EC" id="5.3.1.-" evidence="3"/>
<comment type="similarity">
    <text evidence="1">Belongs to the LacAB/RpiB family.</text>
</comment>
<dbReference type="PANTHER" id="PTHR43732">
    <property type="entry name" value="RIBOSE 5-PHOSPHATE ISOMERASE-RELATED"/>
    <property type="match status" value="1"/>
</dbReference>
<dbReference type="Pfam" id="PF02502">
    <property type="entry name" value="LacAB_rpiB"/>
    <property type="match status" value="1"/>
</dbReference>
<dbReference type="SUPFAM" id="SSF89623">
    <property type="entry name" value="Ribose/Galactose isomerase RpiB/AlsB"/>
    <property type="match status" value="1"/>
</dbReference>
<dbReference type="OrthoDB" id="1778624at2"/>
<dbReference type="Proteomes" id="UP000294419">
    <property type="component" value="Chromosome"/>
</dbReference>
<evidence type="ECO:0000256" key="2">
    <source>
        <dbReference type="ARBA" id="ARBA00023235"/>
    </source>
</evidence>
<dbReference type="AlphaFoldDB" id="A0A4P6ZC43"/>
<gene>
    <name evidence="3" type="primary">ywlF</name>
    <name evidence="3" type="ORF">NBC122_00185</name>
</gene>
<reference evidence="3 4" key="1">
    <citation type="submission" date="2019-03" db="EMBL/GenBank/DDBJ databases">
        <authorList>
            <person name="Kim H."/>
            <person name="Yu S.-M."/>
        </authorList>
    </citation>
    <scope>NUCLEOTIDE SEQUENCE [LARGE SCALE GENOMIC DNA]</scope>
    <source>
        <strain evidence="3 4">NBC122</strain>
    </source>
</reference>
<keyword evidence="2 3" id="KW-0413">Isomerase</keyword>
<keyword evidence="4" id="KW-1185">Reference proteome</keyword>
<dbReference type="InterPro" id="IPR051812">
    <property type="entry name" value="SPI_LacAB/RpiB"/>
</dbReference>
<proteinExistence type="inferred from homology"/>
<dbReference type="GO" id="GO:0005975">
    <property type="term" value="P:carbohydrate metabolic process"/>
    <property type="evidence" value="ECO:0007669"/>
    <property type="project" value="InterPro"/>
</dbReference>
<dbReference type="NCBIfam" id="TIGR00689">
    <property type="entry name" value="rpiB_lacA_lacB"/>
    <property type="match status" value="1"/>
</dbReference>
<dbReference type="GO" id="GO:0016861">
    <property type="term" value="F:intramolecular oxidoreductase activity, interconverting aldoses and ketoses"/>
    <property type="evidence" value="ECO:0007669"/>
    <property type="project" value="UniProtKB-ARBA"/>
</dbReference>
<dbReference type="InterPro" id="IPR003500">
    <property type="entry name" value="RpiB_LacA_LacB"/>
</dbReference>
<dbReference type="InterPro" id="IPR036569">
    <property type="entry name" value="RpiB_LacA_LacB_sf"/>
</dbReference>
<evidence type="ECO:0000256" key="1">
    <source>
        <dbReference type="ARBA" id="ARBA00008754"/>
    </source>
</evidence>
<accession>A0A4P6ZC43</accession>
<evidence type="ECO:0000313" key="3">
    <source>
        <dbReference type="EMBL" id="QBO57043.1"/>
    </source>
</evidence>
<organism evidence="3 4">
    <name type="scientific">Chryseobacterium salivictor</name>
    <dbReference type="NCBI Taxonomy" id="2547600"/>
    <lineage>
        <taxon>Bacteria</taxon>
        <taxon>Pseudomonadati</taxon>
        <taxon>Bacteroidota</taxon>
        <taxon>Flavobacteriia</taxon>
        <taxon>Flavobacteriales</taxon>
        <taxon>Weeksellaceae</taxon>
        <taxon>Chryseobacterium group</taxon>
        <taxon>Chryseobacterium</taxon>
    </lineage>
</organism>
<dbReference type="RefSeq" id="WP_133438581.1">
    <property type="nucleotide sequence ID" value="NZ_CP037954.1"/>
</dbReference>
<name>A0A4P6ZC43_9FLAO</name>
<dbReference type="PIRSF" id="PIRSF005384">
    <property type="entry name" value="RpiB_LacA_B"/>
    <property type="match status" value="1"/>
</dbReference>
<dbReference type="EMBL" id="CP037954">
    <property type="protein sequence ID" value="QBO57043.1"/>
    <property type="molecule type" value="Genomic_DNA"/>
</dbReference>
<dbReference type="NCBIfam" id="NF004051">
    <property type="entry name" value="PRK05571.1"/>
    <property type="match status" value="1"/>
</dbReference>
<dbReference type="KEGG" id="csal:NBC122_00185"/>